<accession>A0ABN9M2V9</accession>
<comment type="caution">
    <text evidence="1">The sequence shown here is derived from an EMBL/GenBank/DDBJ whole genome shotgun (WGS) entry which is preliminary data.</text>
</comment>
<dbReference type="PANTHER" id="PTHR43143">
    <property type="entry name" value="METALLOPHOSPHOESTERASE, CALCINEURIN SUPERFAMILY"/>
    <property type="match status" value="1"/>
</dbReference>
<name>A0ABN9M2V9_9NEOB</name>
<gene>
    <name evidence="1" type="ORF">RIMI_LOCUS15982123</name>
</gene>
<evidence type="ECO:0000313" key="2">
    <source>
        <dbReference type="Proteomes" id="UP001176940"/>
    </source>
</evidence>
<proteinExistence type="predicted"/>
<organism evidence="1 2">
    <name type="scientific">Ranitomeya imitator</name>
    <name type="common">mimic poison frog</name>
    <dbReference type="NCBI Taxonomy" id="111125"/>
    <lineage>
        <taxon>Eukaryota</taxon>
        <taxon>Metazoa</taxon>
        <taxon>Chordata</taxon>
        <taxon>Craniata</taxon>
        <taxon>Vertebrata</taxon>
        <taxon>Euteleostomi</taxon>
        <taxon>Amphibia</taxon>
        <taxon>Batrachia</taxon>
        <taxon>Anura</taxon>
        <taxon>Neobatrachia</taxon>
        <taxon>Hyloidea</taxon>
        <taxon>Dendrobatidae</taxon>
        <taxon>Dendrobatinae</taxon>
        <taxon>Ranitomeya</taxon>
    </lineage>
</organism>
<sequence>MSVRFPETAAEQADQWIHRSEQAAVRRAAVRRAAVRVPGSLCRGLLVFSAMSEDREVFLRARGRTFTSFREDDEKEWKGPFFFIQGADPQFGLMKSWAIGQCDFGGDEWEEEIKLTEEAVEAINKMCPKPKFLALCGDLVHSMPGRR</sequence>
<dbReference type="Proteomes" id="UP001176940">
    <property type="component" value="Unassembled WGS sequence"/>
</dbReference>
<evidence type="ECO:0000313" key="1">
    <source>
        <dbReference type="EMBL" id="CAJ0957424.1"/>
    </source>
</evidence>
<dbReference type="PANTHER" id="PTHR43143:SF1">
    <property type="entry name" value="SERINE_THREONINE-PROTEIN PHOSPHATASE CPPED1"/>
    <property type="match status" value="1"/>
</dbReference>
<dbReference type="EMBL" id="CAUEEQ010043927">
    <property type="protein sequence ID" value="CAJ0957424.1"/>
    <property type="molecule type" value="Genomic_DNA"/>
</dbReference>
<dbReference type="SUPFAM" id="SSF56300">
    <property type="entry name" value="Metallo-dependent phosphatases"/>
    <property type="match status" value="1"/>
</dbReference>
<keyword evidence="2" id="KW-1185">Reference proteome</keyword>
<dbReference type="InterPro" id="IPR029052">
    <property type="entry name" value="Metallo-depent_PP-like"/>
</dbReference>
<dbReference type="InterPro" id="IPR051918">
    <property type="entry name" value="STPP_CPPED1"/>
</dbReference>
<reference evidence="1" key="1">
    <citation type="submission" date="2023-07" db="EMBL/GenBank/DDBJ databases">
        <authorList>
            <person name="Stuckert A."/>
        </authorList>
    </citation>
    <scope>NUCLEOTIDE SEQUENCE</scope>
</reference>
<protein>
    <submittedName>
        <fullName evidence="1">Uncharacterized protein</fullName>
    </submittedName>
</protein>